<dbReference type="GO" id="GO:0000981">
    <property type="term" value="F:DNA-binding transcription factor activity, RNA polymerase II-specific"/>
    <property type="evidence" value="ECO:0000318"/>
    <property type="project" value="GO_Central"/>
</dbReference>
<protein>
    <recommendedName>
        <fullName evidence="6">Zn(2)-C6 fungal-type domain-containing protein</fullName>
    </recommendedName>
</protein>
<feature type="region of interest" description="Disordered" evidence="4">
    <location>
        <begin position="113"/>
        <end position="145"/>
    </location>
</feature>
<gene>
    <name evidence="7" type="ORF">SNOG_07159</name>
</gene>
<dbReference type="KEGG" id="pno:SNOG_07159"/>
<dbReference type="SUPFAM" id="SSF57701">
    <property type="entry name" value="Zn2/Cys6 DNA-binding domain"/>
    <property type="match status" value="1"/>
</dbReference>
<feature type="transmembrane region" description="Helical" evidence="5">
    <location>
        <begin position="485"/>
        <end position="505"/>
    </location>
</feature>
<dbReference type="STRING" id="321614.Q0UM55"/>
<evidence type="ECO:0000256" key="4">
    <source>
        <dbReference type="SAM" id="MobiDB-lite"/>
    </source>
</evidence>
<evidence type="ECO:0000256" key="1">
    <source>
        <dbReference type="ARBA" id="ARBA00023015"/>
    </source>
</evidence>
<dbReference type="VEuPathDB" id="FungiDB:JI435_071590"/>
<dbReference type="InParanoid" id="Q0UM55"/>
<evidence type="ECO:0000313" key="7">
    <source>
        <dbReference type="EMBL" id="EAT85810.2"/>
    </source>
</evidence>
<name>Q0UM55_PHANO</name>
<dbReference type="RefSeq" id="XP_001797511.1">
    <property type="nucleotide sequence ID" value="XM_001797459.1"/>
</dbReference>
<dbReference type="GO" id="GO:0043565">
    <property type="term" value="F:sequence-specific DNA binding"/>
    <property type="evidence" value="ECO:0000318"/>
    <property type="project" value="GO_Central"/>
</dbReference>
<keyword evidence="5" id="KW-0812">Transmembrane</keyword>
<dbReference type="Proteomes" id="UP000001055">
    <property type="component" value="Unassembled WGS sequence"/>
</dbReference>
<evidence type="ECO:0000256" key="5">
    <source>
        <dbReference type="SAM" id="Phobius"/>
    </source>
</evidence>
<dbReference type="eggNOG" id="ENOG502S5RK">
    <property type="taxonomic scope" value="Eukaryota"/>
</dbReference>
<feature type="transmembrane region" description="Helical" evidence="5">
    <location>
        <begin position="326"/>
        <end position="350"/>
    </location>
</feature>
<feature type="domain" description="Zn(2)-C6 fungal-type" evidence="6">
    <location>
        <begin position="36"/>
        <end position="65"/>
    </location>
</feature>
<dbReference type="GO" id="GO:0045944">
    <property type="term" value="P:positive regulation of transcription by RNA polymerase II"/>
    <property type="evidence" value="ECO:0000318"/>
    <property type="project" value="GO_Central"/>
</dbReference>
<keyword evidence="2" id="KW-0804">Transcription</keyword>
<dbReference type="Gene3D" id="4.10.240.10">
    <property type="entry name" value="Zn(2)-C6 fungal-type DNA-binding domain"/>
    <property type="match status" value="1"/>
</dbReference>
<keyword evidence="3" id="KW-0539">Nucleus</keyword>
<dbReference type="HOGENOM" id="CLU_008828_1_0_1"/>
<accession>Q0UM55</accession>
<evidence type="ECO:0000259" key="6">
    <source>
        <dbReference type="PROSITE" id="PS50048"/>
    </source>
</evidence>
<dbReference type="InterPro" id="IPR036864">
    <property type="entry name" value="Zn2-C6_fun-type_DNA-bd_sf"/>
</dbReference>
<keyword evidence="5" id="KW-0472">Membrane</keyword>
<dbReference type="GeneID" id="5974401"/>
<evidence type="ECO:0000256" key="3">
    <source>
        <dbReference type="ARBA" id="ARBA00023242"/>
    </source>
</evidence>
<reference evidence="8" key="1">
    <citation type="journal article" date="2007" name="Plant Cell">
        <title>Dothideomycete-plant interactions illuminated by genome sequencing and EST analysis of the wheat pathogen Stagonospora nodorum.</title>
        <authorList>
            <person name="Hane J.K."/>
            <person name="Lowe R.G."/>
            <person name="Solomon P.S."/>
            <person name="Tan K.C."/>
            <person name="Schoch C.L."/>
            <person name="Spatafora J.W."/>
            <person name="Crous P.W."/>
            <person name="Kodira C."/>
            <person name="Birren B.W."/>
            <person name="Galagan J.E."/>
            <person name="Torriani S.F."/>
            <person name="McDonald B.A."/>
            <person name="Oliver R.P."/>
        </authorList>
    </citation>
    <scope>NUCLEOTIDE SEQUENCE [LARGE SCALE GENOMIC DNA]</scope>
    <source>
        <strain evidence="8">SN15 / ATCC MYA-4574 / FGSC 10173</strain>
    </source>
</reference>
<dbReference type="AlphaFoldDB" id="Q0UM55"/>
<dbReference type="GO" id="GO:0005634">
    <property type="term" value="C:nucleus"/>
    <property type="evidence" value="ECO:0000318"/>
    <property type="project" value="GO_Central"/>
</dbReference>
<dbReference type="EMBL" id="CH445334">
    <property type="protein sequence ID" value="EAT85810.2"/>
    <property type="molecule type" value="Genomic_DNA"/>
</dbReference>
<dbReference type="InterPro" id="IPR051127">
    <property type="entry name" value="Fungal_SecMet_Regulators"/>
</dbReference>
<organism evidence="7 8">
    <name type="scientific">Phaeosphaeria nodorum (strain SN15 / ATCC MYA-4574 / FGSC 10173)</name>
    <name type="common">Glume blotch fungus</name>
    <name type="synonym">Parastagonospora nodorum</name>
    <dbReference type="NCBI Taxonomy" id="321614"/>
    <lineage>
        <taxon>Eukaryota</taxon>
        <taxon>Fungi</taxon>
        <taxon>Dikarya</taxon>
        <taxon>Ascomycota</taxon>
        <taxon>Pezizomycotina</taxon>
        <taxon>Dothideomycetes</taxon>
        <taxon>Pleosporomycetidae</taxon>
        <taxon>Pleosporales</taxon>
        <taxon>Pleosporineae</taxon>
        <taxon>Phaeosphaeriaceae</taxon>
        <taxon>Parastagonospora</taxon>
    </lineage>
</organism>
<evidence type="ECO:0000256" key="2">
    <source>
        <dbReference type="ARBA" id="ARBA00023163"/>
    </source>
</evidence>
<dbReference type="Pfam" id="PF00172">
    <property type="entry name" value="Zn_clus"/>
    <property type="match status" value="1"/>
</dbReference>
<sequence>MGRRNHGRSATATFRLHGRICALAAVCKAARGLKQNSNECKRRKIKCNGQTPCQRCGNLNLECQYAPNCCNNFKESDEFKQMSAHLTALQQQVDDLYNNLSSLRTQVDVQSHTNGSIGTPFNGGDYQPTPMLPPSARSRTKSLSKFPRFHGPTSSAFNLGVARSSLKTMGITAHDETEDEGVITHDVTPRASPPGSASRLLRAPLHADKDPIWNLSKHEALRLVHVWHDEMGVMYPILEIDKVLHYTEMLYTFVEAAARHGLMQGAAPGSDAIMDEQTSIMKLILAITLVLEGGGKDVLGEKLFDNVHKVVERTLSEPVGLHGINLLALTLGGSLGWLRATVWNWGYIVVRRMRRSLQTQTSKLRRYEHFGAFTSLTDGGALGLVCRLLCRMQTSIPTCQSRIIGSKVWKSVADVASQEKINKEDISFLDFQVLNWHRSIPETLKFIHPESGRHHRPTSCEGTPFDILTYINQTSDIYRSQQTMFNYFLISALAVLFLAVAHAPAEFSQPSRDEFYMALELRLWKTIKTLKEVGPRLGLMIHHDETSDAHSSAAVAMAGLAGHQVDEMALFSNGRNGNKLDTPHGMASDLTTLFEAAGGAFNLSGFGASSSEMPPNGEFAHAFGQENDELARIMRDLF</sequence>
<dbReference type="InterPro" id="IPR001138">
    <property type="entry name" value="Zn2Cys6_DnaBD"/>
</dbReference>
<dbReference type="CDD" id="cd00067">
    <property type="entry name" value="GAL4"/>
    <property type="match status" value="1"/>
</dbReference>
<evidence type="ECO:0000313" key="8">
    <source>
        <dbReference type="Proteomes" id="UP000001055"/>
    </source>
</evidence>
<proteinExistence type="predicted"/>
<keyword evidence="5" id="KW-1133">Transmembrane helix</keyword>
<dbReference type="GO" id="GO:0008270">
    <property type="term" value="F:zinc ion binding"/>
    <property type="evidence" value="ECO:0007669"/>
    <property type="project" value="InterPro"/>
</dbReference>
<dbReference type="PROSITE" id="PS50048">
    <property type="entry name" value="ZN2_CY6_FUNGAL_2"/>
    <property type="match status" value="1"/>
</dbReference>
<keyword evidence="1" id="KW-0805">Transcription regulation</keyword>
<dbReference type="PANTHER" id="PTHR47424:SF5">
    <property type="entry name" value="ZN(II)2CYS6 TRANSCRIPTION FACTOR (EUROFUNG)"/>
    <property type="match status" value="1"/>
</dbReference>
<dbReference type="PANTHER" id="PTHR47424">
    <property type="entry name" value="REGULATORY PROTEIN GAL4"/>
    <property type="match status" value="1"/>
</dbReference>